<comment type="subcellular location">
    <subcellularLocation>
        <location evidence="1 5">Bacterial flagellum basal body</location>
    </subcellularLocation>
</comment>
<name>A0A558E250_9GAMM</name>
<dbReference type="GO" id="GO:0003774">
    <property type="term" value="F:cytoskeletal motor activity"/>
    <property type="evidence" value="ECO:0007669"/>
    <property type="project" value="InterPro"/>
</dbReference>
<dbReference type="RefSeq" id="WP_144356987.1">
    <property type="nucleotide sequence ID" value="NZ_VMNH01000001.1"/>
</dbReference>
<keyword evidence="7" id="KW-1185">Reference proteome</keyword>
<evidence type="ECO:0000313" key="7">
    <source>
        <dbReference type="Proteomes" id="UP000316649"/>
    </source>
</evidence>
<reference evidence="6 7" key="1">
    <citation type="submission" date="2019-07" db="EMBL/GenBank/DDBJ databases">
        <title>The pathways for chlorine oxyanion respiration interact through the shared metabolite chlorate.</title>
        <authorList>
            <person name="Barnum T.P."/>
            <person name="Cheng Y."/>
            <person name="Hill K.A."/>
            <person name="Lucas L.N."/>
            <person name="Carlson H.K."/>
            <person name="Coates J.D."/>
        </authorList>
    </citation>
    <scope>NUCLEOTIDE SEQUENCE [LARGE SCALE GENOMIC DNA]</scope>
    <source>
        <strain evidence="6 7">BK-1</strain>
    </source>
</reference>
<keyword evidence="4 5" id="KW-0975">Bacterial flagellum</keyword>
<proteinExistence type="inferred from homology"/>
<evidence type="ECO:0000256" key="2">
    <source>
        <dbReference type="ARBA" id="ARBA00009272"/>
    </source>
</evidence>
<dbReference type="GO" id="GO:0005198">
    <property type="term" value="F:structural molecule activity"/>
    <property type="evidence" value="ECO:0007669"/>
    <property type="project" value="UniProtKB-UniRule"/>
</dbReference>
<dbReference type="PRINTS" id="PR01006">
    <property type="entry name" value="FLGHOOKFLIE"/>
</dbReference>
<comment type="similarity">
    <text evidence="2 5">Belongs to the FliE family.</text>
</comment>
<dbReference type="OrthoDB" id="8909229at2"/>
<keyword evidence="6" id="KW-0282">Flagellum</keyword>
<comment type="caution">
    <text evidence="6">The sequence shown here is derived from an EMBL/GenBank/DDBJ whole genome shotgun (WGS) entry which is preliminary data.</text>
</comment>
<evidence type="ECO:0000256" key="4">
    <source>
        <dbReference type="ARBA" id="ARBA00023143"/>
    </source>
</evidence>
<dbReference type="AlphaFoldDB" id="A0A558E250"/>
<evidence type="ECO:0000256" key="5">
    <source>
        <dbReference type="HAMAP-Rule" id="MF_00724"/>
    </source>
</evidence>
<dbReference type="HAMAP" id="MF_00724">
    <property type="entry name" value="FliE"/>
    <property type="match status" value="1"/>
</dbReference>
<sequence length="105" mass="11447">MTTTNIDQIMAQMRVMSAQAASAPKPVENPSEVNFGALLTESINQVNETQQQAGALKQAFELGSEDVNLAEVMVAVQKSSLSFEAMVQVRNKLVDAYKEVMNMPI</sequence>
<evidence type="ECO:0000313" key="6">
    <source>
        <dbReference type="EMBL" id="TVO79030.1"/>
    </source>
</evidence>
<accession>A0A558E250</accession>
<dbReference type="Proteomes" id="UP000316649">
    <property type="component" value="Unassembled WGS sequence"/>
</dbReference>
<dbReference type="InterPro" id="IPR001624">
    <property type="entry name" value="FliE"/>
</dbReference>
<keyword evidence="6" id="KW-0969">Cilium</keyword>
<evidence type="ECO:0000256" key="1">
    <source>
        <dbReference type="ARBA" id="ARBA00004117"/>
    </source>
</evidence>
<dbReference type="PANTHER" id="PTHR34653">
    <property type="match status" value="1"/>
</dbReference>
<evidence type="ECO:0000256" key="3">
    <source>
        <dbReference type="ARBA" id="ARBA00018024"/>
    </source>
</evidence>
<dbReference type="Pfam" id="PF02049">
    <property type="entry name" value="FliE"/>
    <property type="match status" value="1"/>
</dbReference>
<organism evidence="6 7">
    <name type="scientific">Sedimenticola selenatireducens</name>
    <dbReference type="NCBI Taxonomy" id="191960"/>
    <lineage>
        <taxon>Bacteria</taxon>
        <taxon>Pseudomonadati</taxon>
        <taxon>Pseudomonadota</taxon>
        <taxon>Gammaproteobacteria</taxon>
        <taxon>Chromatiales</taxon>
        <taxon>Sedimenticolaceae</taxon>
        <taxon>Sedimenticola</taxon>
    </lineage>
</organism>
<dbReference type="EMBL" id="VMNH01000001">
    <property type="protein sequence ID" value="TVO79030.1"/>
    <property type="molecule type" value="Genomic_DNA"/>
</dbReference>
<dbReference type="GO" id="GO:0071973">
    <property type="term" value="P:bacterial-type flagellum-dependent cell motility"/>
    <property type="evidence" value="ECO:0007669"/>
    <property type="project" value="InterPro"/>
</dbReference>
<dbReference type="GO" id="GO:0009425">
    <property type="term" value="C:bacterial-type flagellum basal body"/>
    <property type="evidence" value="ECO:0007669"/>
    <property type="project" value="UniProtKB-SubCell"/>
</dbReference>
<protein>
    <recommendedName>
        <fullName evidence="3 5">Flagellar hook-basal body complex protein FliE</fullName>
    </recommendedName>
</protein>
<dbReference type="PANTHER" id="PTHR34653:SF1">
    <property type="entry name" value="FLAGELLAR HOOK-BASAL BODY COMPLEX PROTEIN FLIE"/>
    <property type="match status" value="1"/>
</dbReference>
<dbReference type="NCBIfam" id="TIGR00205">
    <property type="entry name" value="fliE"/>
    <property type="match status" value="1"/>
</dbReference>
<keyword evidence="6" id="KW-0966">Cell projection</keyword>
<gene>
    <name evidence="5 6" type="primary">fliE</name>
    <name evidence="6" type="ORF">FHP88_00255</name>
</gene>